<keyword evidence="2" id="KW-1185">Reference proteome</keyword>
<dbReference type="Proteomes" id="UP000190750">
    <property type="component" value="Unassembled WGS sequence"/>
</dbReference>
<comment type="caution">
    <text evidence="1">The sequence shown here is derived from an EMBL/GenBank/DDBJ whole genome shotgun (WGS) entry which is preliminary data.</text>
</comment>
<protein>
    <submittedName>
        <fullName evidence="1">Uncharacterized protein</fullName>
    </submittedName>
</protein>
<accession>A0A1T1AVD4</accession>
<proteinExistence type="predicted"/>
<dbReference type="STRING" id="28066.RF819_15315"/>
<dbReference type="EMBL" id="MTJN01000002">
    <property type="protein sequence ID" value="OOV07908.1"/>
    <property type="molecule type" value="Genomic_DNA"/>
</dbReference>
<dbReference type="AlphaFoldDB" id="A0A1T1AVD4"/>
<organism evidence="1 2">
    <name type="scientific">Rhodoferax fermentans</name>
    <dbReference type="NCBI Taxonomy" id="28066"/>
    <lineage>
        <taxon>Bacteria</taxon>
        <taxon>Pseudomonadati</taxon>
        <taxon>Pseudomonadota</taxon>
        <taxon>Betaproteobacteria</taxon>
        <taxon>Burkholderiales</taxon>
        <taxon>Comamonadaceae</taxon>
        <taxon>Rhodoferax</taxon>
    </lineage>
</organism>
<evidence type="ECO:0000313" key="1">
    <source>
        <dbReference type="EMBL" id="OOV07908.1"/>
    </source>
</evidence>
<sequence>MWAKAAGLIRAALCEIGPPLWPTWPETPVALDAFEDAFGVRLLDASELVTHVAVGGVLGTTDFAKRSAYEVGPNTPPTATHSLRFHR</sequence>
<name>A0A1T1AVD4_RHOFE</name>
<gene>
    <name evidence="1" type="ORF">RF819_15315</name>
</gene>
<evidence type="ECO:0000313" key="2">
    <source>
        <dbReference type="Proteomes" id="UP000190750"/>
    </source>
</evidence>
<reference evidence="1 2" key="1">
    <citation type="submission" date="2017-01" db="EMBL/GenBank/DDBJ databases">
        <title>Genome sequencing of Rhodoferax fermentans JCM 7819.</title>
        <authorList>
            <person name="Kim Y.J."/>
            <person name="Farh M.E.-A."/>
            <person name="Yang D.-C."/>
        </authorList>
    </citation>
    <scope>NUCLEOTIDE SEQUENCE [LARGE SCALE GENOMIC DNA]</scope>
    <source>
        <strain evidence="1 2">JCM 7819</strain>
    </source>
</reference>